<feature type="chain" id="PRO_5020229018" evidence="5">
    <location>
        <begin position="22"/>
        <end position="265"/>
    </location>
</feature>
<keyword evidence="7" id="KW-0449">Lipoprotein</keyword>
<dbReference type="OrthoDB" id="9803781at2"/>
<keyword evidence="3 5" id="KW-0732">Signal</keyword>
<evidence type="ECO:0000313" key="7">
    <source>
        <dbReference type="EMBL" id="TDG11388.1"/>
    </source>
</evidence>
<dbReference type="Pfam" id="PF17131">
    <property type="entry name" value="LolA_like"/>
    <property type="match status" value="1"/>
</dbReference>
<reference evidence="7 8" key="1">
    <citation type="submission" date="2019-03" db="EMBL/GenBank/DDBJ databases">
        <title>Seongchinamella monodicae gen. nov., sp. nov., a novel member of the Gammaproteobacteria isolated from a tidal mudflat of beach.</title>
        <authorList>
            <person name="Yang H.G."/>
            <person name="Kang J.W."/>
            <person name="Lee S.D."/>
        </authorList>
    </citation>
    <scope>NUCLEOTIDE SEQUENCE [LARGE SCALE GENOMIC DNA]</scope>
    <source>
        <strain evidence="7 8">GH4-78</strain>
    </source>
</reference>
<dbReference type="InterPro" id="IPR029046">
    <property type="entry name" value="LolA/LolB/LppX"/>
</dbReference>
<evidence type="ECO:0000259" key="6">
    <source>
        <dbReference type="Pfam" id="PF17131"/>
    </source>
</evidence>
<dbReference type="InterPro" id="IPR033399">
    <property type="entry name" value="TP_0789-like"/>
</dbReference>
<dbReference type="SUPFAM" id="SSF89392">
    <property type="entry name" value="Prokaryotic lipoproteins and lipoprotein localization factors"/>
    <property type="match status" value="1"/>
</dbReference>
<evidence type="ECO:0000256" key="5">
    <source>
        <dbReference type="SAM" id="SignalP"/>
    </source>
</evidence>
<accession>A0A4R5LMW5</accession>
<proteinExistence type="predicted"/>
<dbReference type="Proteomes" id="UP000295554">
    <property type="component" value="Unassembled WGS sequence"/>
</dbReference>
<evidence type="ECO:0000313" key="8">
    <source>
        <dbReference type="Proteomes" id="UP000295554"/>
    </source>
</evidence>
<keyword evidence="8" id="KW-1185">Reference proteome</keyword>
<dbReference type="AlphaFoldDB" id="A0A4R5LMW5"/>
<dbReference type="Gene3D" id="2.50.20.10">
    <property type="entry name" value="Lipoprotein localisation LolA/LolB/LppX"/>
    <property type="match status" value="1"/>
</dbReference>
<evidence type="ECO:0000256" key="4">
    <source>
        <dbReference type="ARBA" id="ARBA00022927"/>
    </source>
</evidence>
<comment type="subunit">
    <text evidence="1">Monomer.</text>
</comment>
<dbReference type="EMBL" id="SMSE01000006">
    <property type="protein sequence ID" value="TDG11388.1"/>
    <property type="molecule type" value="Genomic_DNA"/>
</dbReference>
<keyword evidence="4" id="KW-0653">Protein transport</keyword>
<sequence>MISIFRFVVLCLLCAAFQAHADDPRAREIMQQVEDRDDGDNRTSDMRMVLIDRKGNQRTREIQSYAKDFGEDTYRMMFFREPADVLGTGFLTYDYDDESRDDDQWLYLPALRKVKRIASQDKSGSFMGSDFNYSDMTSRNLSDYDFTLQKELPLGEHTVWVIEAIPRSEDVIDETGYKKSLLLVRQDSHVVVRAVHWTADGNKQRYFDTLSLDLIDGIWTPLEVTMTTKQGKQTLHKTAISFSNVKYNQDLDESLFTVRYLERDL</sequence>
<dbReference type="GO" id="GO:0015031">
    <property type="term" value="P:protein transport"/>
    <property type="evidence" value="ECO:0007669"/>
    <property type="project" value="UniProtKB-KW"/>
</dbReference>
<protein>
    <submittedName>
        <fullName evidence="7">Outer membrane lipoprotein-sorting protein</fullName>
    </submittedName>
</protein>
<gene>
    <name evidence="7" type="ORF">E2F43_18555</name>
</gene>
<name>A0A4R5LMW5_9GAMM</name>
<dbReference type="RefSeq" id="WP_133215543.1">
    <property type="nucleotide sequence ID" value="NZ_SMSE01000006.1"/>
</dbReference>
<comment type="caution">
    <text evidence="7">The sequence shown here is derived from an EMBL/GenBank/DDBJ whole genome shotgun (WGS) entry which is preliminary data.</text>
</comment>
<organism evidence="7 8">
    <name type="scientific">Seongchinamella unica</name>
    <dbReference type="NCBI Taxonomy" id="2547392"/>
    <lineage>
        <taxon>Bacteria</taxon>
        <taxon>Pseudomonadati</taxon>
        <taxon>Pseudomonadota</taxon>
        <taxon>Gammaproteobacteria</taxon>
        <taxon>Cellvibrionales</taxon>
        <taxon>Halieaceae</taxon>
        <taxon>Seongchinamella</taxon>
    </lineage>
</organism>
<feature type="signal peptide" evidence="5">
    <location>
        <begin position="1"/>
        <end position="21"/>
    </location>
</feature>
<evidence type="ECO:0000256" key="1">
    <source>
        <dbReference type="ARBA" id="ARBA00011245"/>
    </source>
</evidence>
<keyword evidence="2" id="KW-0813">Transport</keyword>
<feature type="domain" description="Uncharacterized protein TP-0789" evidence="6">
    <location>
        <begin position="72"/>
        <end position="263"/>
    </location>
</feature>
<evidence type="ECO:0000256" key="2">
    <source>
        <dbReference type="ARBA" id="ARBA00022448"/>
    </source>
</evidence>
<evidence type="ECO:0000256" key="3">
    <source>
        <dbReference type="ARBA" id="ARBA00022729"/>
    </source>
</evidence>
<dbReference type="CDD" id="cd16329">
    <property type="entry name" value="LolA_like"/>
    <property type="match status" value="1"/>
</dbReference>